<keyword evidence="3 6" id="KW-0238">DNA-binding</keyword>
<dbReference type="Gene3D" id="1.10.10.10">
    <property type="entry name" value="Winged helix-like DNA-binding domain superfamily/Winged helix DNA-binding domain"/>
    <property type="match status" value="1"/>
</dbReference>
<dbReference type="Pfam" id="PF00455">
    <property type="entry name" value="DeoRC"/>
    <property type="match status" value="1"/>
</dbReference>
<dbReference type="InterPro" id="IPR001034">
    <property type="entry name" value="DeoR_HTH"/>
</dbReference>
<evidence type="ECO:0000256" key="1">
    <source>
        <dbReference type="ARBA" id="ARBA00022491"/>
    </source>
</evidence>
<dbReference type="InterPro" id="IPR036390">
    <property type="entry name" value="WH_DNA-bd_sf"/>
</dbReference>
<dbReference type="PROSITE" id="PS00894">
    <property type="entry name" value="HTH_DEOR_1"/>
    <property type="match status" value="1"/>
</dbReference>
<reference evidence="6 7" key="1">
    <citation type="submission" date="2022-05" db="EMBL/GenBank/DDBJ databases">
        <authorList>
            <person name="Park J.-S."/>
        </authorList>
    </citation>
    <scope>NUCLEOTIDE SEQUENCE [LARGE SCALE GENOMIC DNA]</scope>
    <source>
        <strain evidence="6 7">2012CJ34-2</strain>
    </source>
</reference>
<evidence type="ECO:0000313" key="6">
    <source>
        <dbReference type="EMBL" id="MCL6270829.1"/>
    </source>
</evidence>
<organism evidence="6 7">
    <name type="scientific">Parendozoicomonas callyspongiae</name>
    <dbReference type="NCBI Taxonomy" id="2942213"/>
    <lineage>
        <taxon>Bacteria</taxon>
        <taxon>Pseudomonadati</taxon>
        <taxon>Pseudomonadota</taxon>
        <taxon>Gammaproteobacteria</taxon>
        <taxon>Oceanospirillales</taxon>
        <taxon>Endozoicomonadaceae</taxon>
        <taxon>Parendozoicomonas</taxon>
    </lineage>
</organism>
<name>A0ABT0PHG5_9GAMM</name>
<comment type="caution">
    <text evidence="6">The sequence shown here is derived from an EMBL/GenBank/DDBJ whole genome shotgun (WGS) entry which is preliminary data.</text>
</comment>
<accession>A0ABT0PHG5</accession>
<dbReference type="Pfam" id="PF08220">
    <property type="entry name" value="HTH_DeoR"/>
    <property type="match status" value="1"/>
</dbReference>
<keyword evidence="7" id="KW-1185">Reference proteome</keyword>
<evidence type="ECO:0000256" key="2">
    <source>
        <dbReference type="ARBA" id="ARBA00023015"/>
    </source>
</evidence>
<dbReference type="SMART" id="SM00420">
    <property type="entry name" value="HTH_DEOR"/>
    <property type="match status" value="1"/>
</dbReference>
<dbReference type="SUPFAM" id="SSF46785">
    <property type="entry name" value="Winged helix' DNA-binding domain"/>
    <property type="match status" value="1"/>
</dbReference>
<dbReference type="InterPro" id="IPR036388">
    <property type="entry name" value="WH-like_DNA-bd_sf"/>
</dbReference>
<dbReference type="PANTHER" id="PTHR30363">
    <property type="entry name" value="HTH-TYPE TRANSCRIPTIONAL REGULATOR SRLR-RELATED"/>
    <property type="match status" value="1"/>
</dbReference>
<keyword evidence="4" id="KW-0804">Transcription</keyword>
<dbReference type="InterPro" id="IPR050313">
    <property type="entry name" value="Carb_Metab_HTH_regulators"/>
</dbReference>
<dbReference type="InterPro" id="IPR037171">
    <property type="entry name" value="NagB/RpiA_transferase-like"/>
</dbReference>
<dbReference type="RefSeq" id="WP_249700124.1">
    <property type="nucleotide sequence ID" value="NZ_JAMFLX010000017.1"/>
</dbReference>
<evidence type="ECO:0000259" key="5">
    <source>
        <dbReference type="PROSITE" id="PS51000"/>
    </source>
</evidence>
<feature type="domain" description="HTH deoR-type" evidence="5">
    <location>
        <begin position="7"/>
        <end position="62"/>
    </location>
</feature>
<proteinExistence type="predicted"/>
<evidence type="ECO:0000256" key="4">
    <source>
        <dbReference type="ARBA" id="ARBA00023163"/>
    </source>
</evidence>
<dbReference type="SUPFAM" id="SSF100950">
    <property type="entry name" value="NagB/RpiA/CoA transferase-like"/>
    <property type="match status" value="1"/>
</dbReference>
<gene>
    <name evidence="6" type="ORF">M3P05_12935</name>
</gene>
<sequence length="258" mass="26996">MLDLNNPDTRQAAIAAKLNIGTPLVIADVAEEFGVSVDTIRRDFISLEQQGLLKRVKGGAVPLLPPSKPINVRIKEADQWLSSGRETIAEVTAGCHTIFFDGGTSVVEFASLLPNNFNGLAVTPSPLVAVELLKAGIETQLIGGNLKGQGGIATGAQTVQSLSDIKADLCVLGACGIDAGFGLSADDLSEADVKRQMILSSKKVLVLASVQKFNACARHKVAPVTDIDIIISNGPDETVTSIREAGVTVLKVNGEAEE</sequence>
<evidence type="ECO:0000313" key="7">
    <source>
        <dbReference type="Proteomes" id="UP001203338"/>
    </source>
</evidence>
<dbReference type="PRINTS" id="PR00037">
    <property type="entry name" value="HTHLACR"/>
</dbReference>
<keyword evidence="2" id="KW-0805">Transcription regulation</keyword>
<dbReference type="PROSITE" id="PS51000">
    <property type="entry name" value="HTH_DEOR_2"/>
    <property type="match status" value="1"/>
</dbReference>
<dbReference type="GO" id="GO:0003677">
    <property type="term" value="F:DNA binding"/>
    <property type="evidence" value="ECO:0007669"/>
    <property type="project" value="UniProtKB-KW"/>
</dbReference>
<dbReference type="PANTHER" id="PTHR30363:SF4">
    <property type="entry name" value="GLYCEROL-3-PHOSPHATE REGULON REPRESSOR"/>
    <property type="match status" value="1"/>
</dbReference>
<dbReference type="Proteomes" id="UP001203338">
    <property type="component" value="Unassembled WGS sequence"/>
</dbReference>
<dbReference type="EMBL" id="JAMFLX010000017">
    <property type="protein sequence ID" value="MCL6270829.1"/>
    <property type="molecule type" value="Genomic_DNA"/>
</dbReference>
<evidence type="ECO:0000256" key="3">
    <source>
        <dbReference type="ARBA" id="ARBA00023125"/>
    </source>
</evidence>
<protein>
    <submittedName>
        <fullName evidence="6">DeoR/GlpR family DNA-binding transcription regulator</fullName>
    </submittedName>
</protein>
<keyword evidence="1" id="KW-0678">Repressor</keyword>
<dbReference type="SMART" id="SM01134">
    <property type="entry name" value="DeoRC"/>
    <property type="match status" value="1"/>
</dbReference>
<dbReference type="InterPro" id="IPR014036">
    <property type="entry name" value="DeoR-like_C"/>
</dbReference>
<dbReference type="InterPro" id="IPR018356">
    <property type="entry name" value="Tscrpt_reg_HTH_DeoR_CS"/>
</dbReference>